<feature type="compositionally biased region" description="Basic and acidic residues" evidence="1">
    <location>
        <begin position="38"/>
        <end position="52"/>
    </location>
</feature>
<dbReference type="AlphaFoldDB" id="A0A9W6BUQ2"/>
<proteinExistence type="predicted"/>
<feature type="compositionally biased region" description="Basic and acidic residues" evidence="1">
    <location>
        <begin position="256"/>
        <end position="297"/>
    </location>
</feature>
<evidence type="ECO:0000313" key="2">
    <source>
        <dbReference type="EMBL" id="GLC58826.1"/>
    </source>
</evidence>
<feature type="region of interest" description="Disordered" evidence="1">
    <location>
        <begin position="1"/>
        <end position="93"/>
    </location>
</feature>
<evidence type="ECO:0000313" key="3">
    <source>
        <dbReference type="Proteomes" id="UP001165080"/>
    </source>
</evidence>
<evidence type="ECO:0000256" key="1">
    <source>
        <dbReference type="SAM" id="MobiDB-lite"/>
    </source>
</evidence>
<dbReference type="Proteomes" id="UP001165080">
    <property type="component" value="Unassembled WGS sequence"/>
</dbReference>
<organism evidence="2 3">
    <name type="scientific">Pleodorina starrii</name>
    <dbReference type="NCBI Taxonomy" id="330485"/>
    <lineage>
        <taxon>Eukaryota</taxon>
        <taxon>Viridiplantae</taxon>
        <taxon>Chlorophyta</taxon>
        <taxon>core chlorophytes</taxon>
        <taxon>Chlorophyceae</taxon>
        <taxon>CS clade</taxon>
        <taxon>Chlamydomonadales</taxon>
        <taxon>Volvocaceae</taxon>
        <taxon>Pleodorina</taxon>
    </lineage>
</organism>
<accession>A0A9W6BUQ2</accession>
<feature type="compositionally biased region" description="Gly residues" evidence="1">
    <location>
        <begin position="244"/>
        <end position="255"/>
    </location>
</feature>
<keyword evidence="3" id="KW-1185">Reference proteome</keyword>
<dbReference type="EMBL" id="BRXU01000024">
    <property type="protein sequence ID" value="GLC58826.1"/>
    <property type="molecule type" value="Genomic_DNA"/>
</dbReference>
<protein>
    <submittedName>
        <fullName evidence="2">Uncharacterized protein</fullName>
    </submittedName>
</protein>
<feature type="compositionally biased region" description="Polar residues" evidence="1">
    <location>
        <begin position="71"/>
        <end position="83"/>
    </location>
</feature>
<comment type="caution">
    <text evidence="2">The sequence shown here is derived from an EMBL/GenBank/DDBJ whole genome shotgun (WGS) entry which is preliminary data.</text>
</comment>
<gene>
    <name evidence="2" type="primary">PLESTBF000685</name>
    <name evidence="2" type="ORF">PLESTB_001405300</name>
</gene>
<feature type="compositionally biased region" description="Gly residues" evidence="1">
    <location>
        <begin position="25"/>
        <end position="35"/>
    </location>
</feature>
<reference evidence="2 3" key="1">
    <citation type="journal article" date="2023" name="Commun. Biol.">
        <title>Reorganization of the ancestral sex-determining regions during the evolution of trioecy in Pleodorina starrii.</title>
        <authorList>
            <person name="Takahashi K."/>
            <person name="Suzuki S."/>
            <person name="Kawai-Toyooka H."/>
            <person name="Yamamoto K."/>
            <person name="Hamaji T."/>
            <person name="Ootsuki R."/>
            <person name="Yamaguchi H."/>
            <person name="Kawachi M."/>
            <person name="Higashiyama T."/>
            <person name="Nozaki H."/>
        </authorList>
    </citation>
    <scope>NUCLEOTIDE SEQUENCE [LARGE SCALE GENOMIC DNA]</scope>
    <source>
        <strain evidence="2 3">NIES-4479</strain>
    </source>
</reference>
<name>A0A9W6BUQ2_9CHLO</name>
<feature type="region of interest" description="Disordered" evidence="1">
    <location>
        <begin position="241"/>
        <end position="297"/>
    </location>
</feature>
<sequence>MTRKNKNKQPIVPKPIPRDQRSEGEGSGSGSGPGAGHDPAEDGGSRSAERKQQQQQQRQVQKQHRQPQKDTGAQQSRSRTQQDGAIEVADSEDAANKEMLVQLITSIIDKQEKKSKAKGNTKDCLASREIDPVLSAAVCMTPSTTLEGHKQMYKTHRLLMKNVLQALDACDMRKAVHYVKTALAVASICLDTAENLGPRPGCSLNAMLKYANSRLMDCLLEPEAVAYNATAANAVYEAVRTEGGRNGGGGGNRRGGCGDHGRKREHDDSREREYKCDDYKRGGGARYDDRPRVQRSF</sequence>